<feature type="transmembrane region" description="Helical" evidence="1">
    <location>
        <begin position="7"/>
        <end position="29"/>
    </location>
</feature>
<accession>A0A5R8Q9A1</accession>
<protein>
    <submittedName>
        <fullName evidence="2">Uncharacterized protein</fullName>
    </submittedName>
</protein>
<keyword evidence="3" id="KW-1185">Reference proteome</keyword>
<comment type="caution">
    <text evidence="2">The sequence shown here is derived from an EMBL/GenBank/DDBJ whole genome shotgun (WGS) entry which is preliminary data.</text>
</comment>
<sequence length="125" mass="13667">MKKLMFLNLIAAIIIIAFAVLDMLFYMVIGYPFAAFPTIMMVVAIVLAALGGFIGWRLQASGAKFEPNFISTHLGGFSRYLNEYSTAIAGLALLASVFLIGWVNIFTIVAALYTVLTALSFMKKN</sequence>
<feature type="transmembrane region" description="Helical" evidence="1">
    <location>
        <begin position="88"/>
        <end position="116"/>
    </location>
</feature>
<organism evidence="2 3">
    <name type="scientific">Culicoidibacter larvae</name>
    <dbReference type="NCBI Taxonomy" id="2579976"/>
    <lineage>
        <taxon>Bacteria</taxon>
        <taxon>Bacillati</taxon>
        <taxon>Bacillota</taxon>
        <taxon>Culicoidibacteria</taxon>
        <taxon>Culicoidibacterales</taxon>
        <taxon>Culicoidibacteraceae</taxon>
        <taxon>Culicoidibacter</taxon>
    </lineage>
</organism>
<evidence type="ECO:0000313" key="3">
    <source>
        <dbReference type="Proteomes" id="UP000306912"/>
    </source>
</evidence>
<keyword evidence="1" id="KW-1133">Transmembrane helix</keyword>
<dbReference type="InParanoid" id="A0A5R8Q9A1"/>
<gene>
    <name evidence="2" type="ORF">FEZ08_08890</name>
</gene>
<dbReference type="Proteomes" id="UP000306912">
    <property type="component" value="Unassembled WGS sequence"/>
</dbReference>
<evidence type="ECO:0000313" key="2">
    <source>
        <dbReference type="EMBL" id="TLG72494.1"/>
    </source>
</evidence>
<dbReference type="AlphaFoldDB" id="A0A5R8Q9A1"/>
<dbReference type="RefSeq" id="WP_138191513.1">
    <property type="nucleotide sequence ID" value="NZ_VBWP01000008.1"/>
</dbReference>
<feature type="transmembrane region" description="Helical" evidence="1">
    <location>
        <begin position="35"/>
        <end position="56"/>
    </location>
</feature>
<keyword evidence="1" id="KW-0472">Membrane</keyword>
<proteinExistence type="predicted"/>
<name>A0A5R8Q9A1_9FIRM</name>
<dbReference type="EMBL" id="VBWP01000008">
    <property type="protein sequence ID" value="TLG72494.1"/>
    <property type="molecule type" value="Genomic_DNA"/>
</dbReference>
<reference evidence="2 3" key="1">
    <citation type="submission" date="2019-05" db="EMBL/GenBank/DDBJ databases">
        <title>Culicoidintestinum kansasii gen. nov., sp. nov. from the gastrointestinal tract of the biting midge, Culicoides sonorensis.</title>
        <authorList>
            <person name="Neupane S."/>
            <person name="Ghosh A."/>
            <person name="Gunther S."/>
            <person name="Martin K."/>
            <person name="Zurek L."/>
        </authorList>
    </citation>
    <scope>NUCLEOTIDE SEQUENCE [LARGE SCALE GENOMIC DNA]</scope>
    <source>
        <strain evidence="2 3">CS-1</strain>
    </source>
</reference>
<keyword evidence="1" id="KW-0812">Transmembrane</keyword>
<evidence type="ECO:0000256" key="1">
    <source>
        <dbReference type="SAM" id="Phobius"/>
    </source>
</evidence>